<dbReference type="EMBL" id="JBAWTH010000103">
    <property type="protein sequence ID" value="KAL2277171.1"/>
    <property type="molecule type" value="Genomic_DNA"/>
</dbReference>
<dbReference type="Proteomes" id="UP001600888">
    <property type="component" value="Unassembled WGS sequence"/>
</dbReference>
<organism evidence="1 2">
    <name type="scientific">Diaporthe vaccinii</name>
    <dbReference type="NCBI Taxonomy" id="105482"/>
    <lineage>
        <taxon>Eukaryota</taxon>
        <taxon>Fungi</taxon>
        <taxon>Dikarya</taxon>
        <taxon>Ascomycota</taxon>
        <taxon>Pezizomycotina</taxon>
        <taxon>Sordariomycetes</taxon>
        <taxon>Sordariomycetidae</taxon>
        <taxon>Diaporthales</taxon>
        <taxon>Diaporthaceae</taxon>
        <taxon>Diaporthe</taxon>
        <taxon>Diaporthe eres species complex</taxon>
    </lineage>
</organism>
<keyword evidence="2" id="KW-1185">Reference proteome</keyword>
<gene>
    <name evidence="1" type="ORF">FJTKL_00180</name>
</gene>
<reference evidence="1 2" key="1">
    <citation type="submission" date="2024-03" db="EMBL/GenBank/DDBJ databases">
        <title>A high-quality draft genome sequence of Diaporthe vaccinii, a causative agent of upright dieback and viscid rot disease in cranberry plants.</title>
        <authorList>
            <person name="Sarrasin M."/>
            <person name="Lang B.F."/>
            <person name="Burger G."/>
        </authorList>
    </citation>
    <scope>NUCLEOTIDE SEQUENCE [LARGE SCALE GENOMIC DNA]</scope>
    <source>
        <strain evidence="1 2">IS7</strain>
    </source>
</reference>
<evidence type="ECO:0000313" key="2">
    <source>
        <dbReference type="Proteomes" id="UP001600888"/>
    </source>
</evidence>
<proteinExistence type="predicted"/>
<name>A0ABR4E430_9PEZI</name>
<comment type="caution">
    <text evidence="1">The sequence shown here is derived from an EMBL/GenBank/DDBJ whole genome shotgun (WGS) entry which is preliminary data.</text>
</comment>
<sequence>MRVTPTGFLKQAYMYCITYHVGKRYCEVWILYFHVRARGPKTACIKCQAPRVFNFKSWISCSSPPRAVPDLKKDDRPLVLLCAHLQVQCLSP</sequence>
<evidence type="ECO:0000313" key="1">
    <source>
        <dbReference type="EMBL" id="KAL2277171.1"/>
    </source>
</evidence>
<accession>A0ABR4E430</accession>
<protein>
    <submittedName>
        <fullName evidence="1">Uncharacterized protein</fullName>
    </submittedName>
</protein>